<feature type="compositionally biased region" description="Polar residues" evidence="1">
    <location>
        <begin position="216"/>
        <end position="231"/>
    </location>
</feature>
<dbReference type="AlphaFoldDB" id="A0AAD5WP80"/>
<keyword evidence="3" id="KW-1185">Reference proteome</keyword>
<protein>
    <submittedName>
        <fullName evidence="2">Uncharacterized protein</fullName>
    </submittedName>
</protein>
<organism evidence="2 3">
    <name type="scientific">Zalerion maritima</name>
    <dbReference type="NCBI Taxonomy" id="339359"/>
    <lineage>
        <taxon>Eukaryota</taxon>
        <taxon>Fungi</taxon>
        <taxon>Dikarya</taxon>
        <taxon>Ascomycota</taxon>
        <taxon>Pezizomycotina</taxon>
        <taxon>Sordariomycetes</taxon>
        <taxon>Lulworthiomycetidae</taxon>
        <taxon>Lulworthiales</taxon>
        <taxon>Lulworthiaceae</taxon>
        <taxon>Zalerion</taxon>
    </lineage>
</organism>
<evidence type="ECO:0000313" key="3">
    <source>
        <dbReference type="Proteomes" id="UP001201980"/>
    </source>
</evidence>
<proteinExistence type="predicted"/>
<dbReference type="Proteomes" id="UP001201980">
    <property type="component" value="Unassembled WGS sequence"/>
</dbReference>
<accession>A0AAD5WP80</accession>
<comment type="caution">
    <text evidence="2">The sequence shown here is derived from an EMBL/GenBank/DDBJ whole genome shotgun (WGS) entry which is preliminary data.</text>
</comment>
<reference evidence="2" key="1">
    <citation type="submission" date="2022-07" db="EMBL/GenBank/DDBJ databases">
        <title>Draft genome sequence of Zalerion maritima ATCC 34329, a (micro)plastics degrading marine fungus.</title>
        <authorList>
            <person name="Paco A."/>
            <person name="Goncalves M.F.M."/>
            <person name="Rocha-Santos T.A.P."/>
            <person name="Alves A."/>
        </authorList>
    </citation>
    <scope>NUCLEOTIDE SEQUENCE</scope>
    <source>
        <strain evidence="2">ATCC 34329</strain>
    </source>
</reference>
<feature type="compositionally biased region" description="Low complexity" evidence="1">
    <location>
        <begin position="191"/>
        <end position="202"/>
    </location>
</feature>
<evidence type="ECO:0000313" key="2">
    <source>
        <dbReference type="EMBL" id="KAJ2894648.1"/>
    </source>
</evidence>
<sequence>MKINILLNPVLPLFREVALAARKWHNPGRQEGCDYAFRYYVWDPLEMDTAGIMGVFSELECDTLLFYDSCQSLPSPFKSNNNAVTGIIAATGFEATWVGIAPLKGHPNTRFSFEIKISGQYHFYADLIKCETSDGLRRSSVKEDGHTGGLDKIDFSLPEVPSTLGLIEQDVPATHRKRPKDLQNHPRPGPSTHSLSLFASSSKSDRSSPESAARVDTQSQGDSPPQDTPLAQLNLKGKYVDHCYCCHCDSVR</sequence>
<gene>
    <name evidence="2" type="ORF">MKZ38_007373</name>
</gene>
<evidence type="ECO:0000256" key="1">
    <source>
        <dbReference type="SAM" id="MobiDB-lite"/>
    </source>
</evidence>
<feature type="region of interest" description="Disordered" evidence="1">
    <location>
        <begin position="170"/>
        <end position="231"/>
    </location>
</feature>
<name>A0AAD5WP80_9PEZI</name>
<dbReference type="EMBL" id="JAKWBI020000470">
    <property type="protein sequence ID" value="KAJ2894648.1"/>
    <property type="molecule type" value="Genomic_DNA"/>
</dbReference>